<evidence type="ECO:0000313" key="2">
    <source>
        <dbReference type="Proteomes" id="UP001163096"/>
    </source>
</evidence>
<gene>
    <name evidence="1" type="ORF">OU421_11635</name>
</gene>
<dbReference type="EMBL" id="CP113361">
    <property type="protein sequence ID" value="WAI01056.1"/>
    <property type="molecule type" value="Genomic_DNA"/>
</dbReference>
<accession>A0A9X9S3U9</accession>
<keyword evidence="2" id="KW-1185">Reference proteome</keyword>
<proteinExistence type="predicted"/>
<protein>
    <submittedName>
        <fullName evidence="1">Amino acid-binding protein</fullName>
    </submittedName>
</protein>
<name>A0A9X9S3U9_METOG</name>
<dbReference type="InterPro" id="IPR044561">
    <property type="entry name" value="ACT_ThrD-II-like"/>
</dbReference>
<reference evidence="1" key="1">
    <citation type="submission" date="2022-11" db="EMBL/GenBank/DDBJ databases">
        <title>Complete genome sequence of Methanogenium organophilum DSM 3596.</title>
        <authorList>
            <person name="Chen S.-C."/>
            <person name="Lai S.-J."/>
            <person name="You Y.-T."/>
        </authorList>
    </citation>
    <scope>NUCLEOTIDE SEQUENCE</scope>
    <source>
        <strain evidence="1">DSM 3596</strain>
    </source>
</reference>
<organism evidence="1 2">
    <name type="scientific">Methanogenium organophilum</name>
    <dbReference type="NCBI Taxonomy" id="2199"/>
    <lineage>
        <taxon>Archaea</taxon>
        <taxon>Methanobacteriati</taxon>
        <taxon>Methanobacteriota</taxon>
        <taxon>Stenosarchaea group</taxon>
        <taxon>Methanomicrobia</taxon>
        <taxon>Methanomicrobiales</taxon>
        <taxon>Methanomicrobiaceae</taxon>
        <taxon>Methanogenium</taxon>
    </lineage>
</organism>
<dbReference type="Proteomes" id="UP001163096">
    <property type="component" value="Chromosome"/>
</dbReference>
<sequence length="162" mass="17799">MKLEMKDSPGQLVAALKPISDMGGNILSVIHERDPEADGGLLDVQIMCEISEGTLDTLLSQYRSQGISVLRVGEERFLVRRSIILIGHLIHTDISDTIDKIDSTGYAEVHELSMVMPAINEPSSAKMTIKSDCITDVNRALAILRDVAREKELLIIESLEGN</sequence>
<dbReference type="AlphaFoldDB" id="A0A9X9S3U9"/>
<dbReference type="KEGG" id="mou:OU421_11635"/>
<evidence type="ECO:0000313" key="1">
    <source>
        <dbReference type="EMBL" id="WAI01056.1"/>
    </source>
</evidence>
<dbReference type="CDD" id="cd04886">
    <property type="entry name" value="ACT_ThrD-II-like"/>
    <property type="match status" value="1"/>
</dbReference>